<sequence>MTKTQDQTAMEHQKQAQFELLEGLAGLAVGLCLSILLSRWIGHRTMVEPIQNLGVFLHFLSEGKITAKLDLTQKDEIGKLADNARELQSQQLRIVTQLRALSDQMASQSEQLGVQMHSCQDEVMAQNEQSQSIAAAMDQMVASINQVSANAQEAAQRVEHSDHQLQQGKHEVSQTLDNLMKLQQSVTLTETVMQRLEKESTEIGAILDVIRNIAEQTNLLALNAAIEAARAGEQGRGFAVVADEVRSLASRSQSSTEQIQQMIERLQAESSEAAQSIAEGRAHADRCAEQAQQVDKLLSEVSNEVSEVNHMNTGIAAACEQQSSVSEEILDSAVKIKEGGQAVAQQVDLSTEIGDQVARQGEQLQQVVRQYQL</sequence>
<dbReference type="InterPro" id="IPR003660">
    <property type="entry name" value="HAMP_dom"/>
</dbReference>
<comment type="similarity">
    <text evidence="3">Belongs to the methyl-accepting chemotaxis (MCP) protein family.</text>
</comment>
<dbReference type="OrthoDB" id="7054443at2"/>
<dbReference type="CDD" id="cd11386">
    <property type="entry name" value="MCP_signal"/>
    <property type="match status" value="1"/>
</dbReference>
<reference evidence="8 9" key="1">
    <citation type="submission" date="2019-04" db="EMBL/GenBank/DDBJ databases">
        <authorList>
            <person name="Hwang J.C."/>
        </authorList>
    </citation>
    <scope>NUCLEOTIDE SEQUENCE [LARGE SCALE GENOMIC DNA]</scope>
    <source>
        <strain evidence="8 9">IMCC35002</strain>
    </source>
</reference>
<name>A0A4U1BVS4_9GAMM</name>
<evidence type="ECO:0000259" key="7">
    <source>
        <dbReference type="PROSITE" id="PS50885"/>
    </source>
</evidence>
<feature type="domain" description="Methyl-accepting transducer" evidence="6">
    <location>
        <begin position="101"/>
        <end position="337"/>
    </location>
</feature>
<evidence type="ECO:0000256" key="2">
    <source>
        <dbReference type="ARBA" id="ARBA00023224"/>
    </source>
</evidence>
<dbReference type="GO" id="GO:0004888">
    <property type="term" value="F:transmembrane signaling receptor activity"/>
    <property type="evidence" value="ECO:0007669"/>
    <property type="project" value="InterPro"/>
</dbReference>
<dbReference type="EMBL" id="SWCJ01000001">
    <property type="protein sequence ID" value="TKB58721.1"/>
    <property type="molecule type" value="Genomic_DNA"/>
</dbReference>
<dbReference type="GO" id="GO:0007165">
    <property type="term" value="P:signal transduction"/>
    <property type="evidence" value="ECO:0007669"/>
    <property type="project" value="UniProtKB-KW"/>
</dbReference>
<keyword evidence="5" id="KW-1133">Transmembrane helix</keyword>
<organism evidence="8 9">
    <name type="scientific">Ferrimonas aestuarii</name>
    <dbReference type="NCBI Taxonomy" id="2569539"/>
    <lineage>
        <taxon>Bacteria</taxon>
        <taxon>Pseudomonadati</taxon>
        <taxon>Pseudomonadota</taxon>
        <taxon>Gammaproteobacteria</taxon>
        <taxon>Alteromonadales</taxon>
        <taxon>Ferrimonadaceae</taxon>
        <taxon>Ferrimonas</taxon>
    </lineage>
</organism>
<dbReference type="Gene3D" id="1.10.287.950">
    <property type="entry name" value="Methyl-accepting chemotaxis protein"/>
    <property type="match status" value="1"/>
</dbReference>
<dbReference type="InterPro" id="IPR004089">
    <property type="entry name" value="MCPsignal_dom"/>
</dbReference>
<dbReference type="Proteomes" id="UP000305675">
    <property type="component" value="Unassembled WGS sequence"/>
</dbReference>
<dbReference type="FunFam" id="1.10.287.950:FF:000001">
    <property type="entry name" value="Methyl-accepting chemotaxis sensory transducer"/>
    <property type="match status" value="1"/>
</dbReference>
<dbReference type="Pfam" id="PF00015">
    <property type="entry name" value="MCPsignal"/>
    <property type="match status" value="1"/>
</dbReference>
<dbReference type="PROSITE" id="PS50111">
    <property type="entry name" value="CHEMOTAXIS_TRANSDUC_2"/>
    <property type="match status" value="1"/>
</dbReference>
<gene>
    <name evidence="8" type="ORF">FCL42_00495</name>
</gene>
<proteinExistence type="inferred from homology"/>
<keyword evidence="9" id="KW-1185">Reference proteome</keyword>
<protein>
    <submittedName>
        <fullName evidence="8">Methyl-accepting chemotaxis protein</fullName>
    </submittedName>
</protein>
<accession>A0A4U1BVS4</accession>
<evidence type="ECO:0000256" key="3">
    <source>
        <dbReference type="ARBA" id="ARBA00029447"/>
    </source>
</evidence>
<dbReference type="PANTHER" id="PTHR32089:SF120">
    <property type="entry name" value="METHYL-ACCEPTING CHEMOTAXIS PROTEIN TLPQ"/>
    <property type="match status" value="1"/>
</dbReference>
<dbReference type="PANTHER" id="PTHR32089">
    <property type="entry name" value="METHYL-ACCEPTING CHEMOTAXIS PROTEIN MCPB"/>
    <property type="match status" value="1"/>
</dbReference>
<dbReference type="GO" id="GO:0006935">
    <property type="term" value="P:chemotaxis"/>
    <property type="evidence" value="ECO:0007669"/>
    <property type="project" value="InterPro"/>
</dbReference>
<evidence type="ECO:0000256" key="1">
    <source>
        <dbReference type="ARBA" id="ARBA00004370"/>
    </source>
</evidence>
<comment type="caution">
    <text evidence="8">The sequence shown here is derived from an EMBL/GenBank/DDBJ whole genome shotgun (WGS) entry which is preliminary data.</text>
</comment>
<evidence type="ECO:0000259" key="6">
    <source>
        <dbReference type="PROSITE" id="PS50111"/>
    </source>
</evidence>
<keyword evidence="2 4" id="KW-0807">Transducer</keyword>
<dbReference type="PRINTS" id="PR00260">
    <property type="entry name" value="CHEMTRNSDUCR"/>
</dbReference>
<dbReference type="InterPro" id="IPR004090">
    <property type="entry name" value="Chemotax_Me-accpt_rcpt"/>
</dbReference>
<dbReference type="GO" id="GO:0016020">
    <property type="term" value="C:membrane"/>
    <property type="evidence" value="ECO:0007669"/>
    <property type="project" value="UniProtKB-SubCell"/>
</dbReference>
<evidence type="ECO:0000256" key="4">
    <source>
        <dbReference type="PROSITE-ProRule" id="PRU00284"/>
    </source>
</evidence>
<comment type="subcellular location">
    <subcellularLocation>
        <location evidence="1">Membrane</location>
    </subcellularLocation>
</comment>
<dbReference type="SMART" id="SM00283">
    <property type="entry name" value="MA"/>
    <property type="match status" value="1"/>
</dbReference>
<keyword evidence="5" id="KW-0812">Transmembrane</keyword>
<keyword evidence="5" id="KW-0472">Membrane</keyword>
<dbReference type="SUPFAM" id="SSF58104">
    <property type="entry name" value="Methyl-accepting chemotaxis protein (MCP) signaling domain"/>
    <property type="match status" value="1"/>
</dbReference>
<dbReference type="AlphaFoldDB" id="A0A4U1BVS4"/>
<evidence type="ECO:0000313" key="9">
    <source>
        <dbReference type="Proteomes" id="UP000305675"/>
    </source>
</evidence>
<dbReference type="PROSITE" id="PS50885">
    <property type="entry name" value="HAMP"/>
    <property type="match status" value="1"/>
</dbReference>
<feature type="domain" description="HAMP" evidence="7">
    <location>
        <begin position="44"/>
        <end position="96"/>
    </location>
</feature>
<feature type="transmembrane region" description="Helical" evidence="5">
    <location>
        <begin position="20"/>
        <end position="41"/>
    </location>
</feature>
<evidence type="ECO:0000256" key="5">
    <source>
        <dbReference type="SAM" id="Phobius"/>
    </source>
</evidence>
<evidence type="ECO:0000313" key="8">
    <source>
        <dbReference type="EMBL" id="TKB58721.1"/>
    </source>
</evidence>